<name>A0ABD1UZ32_9LAMI</name>
<protein>
    <submittedName>
        <fullName evidence="1">Uncharacterized protein</fullName>
    </submittedName>
</protein>
<evidence type="ECO:0000313" key="2">
    <source>
        <dbReference type="Proteomes" id="UP001604277"/>
    </source>
</evidence>
<dbReference type="Proteomes" id="UP001604277">
    <property type="component" value="Unassembled WGS sequence"/>
</dbReference>
<organism evidence="1 2">
    <name type="scientific">Forsythia ovata</name>
    <dbReference type="NCBI Taxonomy" id="205694"/>
    <lineage>
        <taxon>Eukaryota</taxon>
        <taxon>Viridiplantae</taxon>
        <taxon>Streptophyta</taxon>
        <taxon>Embryophyta</taxon>
        <taxon>Tracheophyta</taxon>
        <taxon>Spermatophyta</taxon>
        <taxon>Magnoliopsida</taxon>
        <taxon>eudicotyledons</taxon>
        <taxon>Gunneridae</taxon>
        <taxon>Pentapetalae</taxon>
        <taxon>asterids</taxon>
        <taxon>lamiids</taxon>
        <taxon>Lamiales</taxon>
        <taxon>Oleaceae</taxon>
        <taxon>Forsythieae</taxon>
        <taxon>Forsythia</taxon>
    </lineage>
</organism>
<evidence type="ECO:0000313" key="1">
    <source>
        <dbReference type="EMBL" id="KAL2529730.1"/>
    </source>
</evidence>
<comment type="caution">
    <text evidence="1">The sequence shown here is derived from an EMBL/GenBank/DDBJ whole genome shotgun (WGS) entry which is preliminary data.</text>
</comment>
<proteinExistence type="predicted"/>
<sequence>MAYLKGIFSPLQAGGSGSELKKWKVMCTMEDFHHSFRAVEAVGRVVRMSSWWCHVTPRFLVAGNDLTKSVLVELQGVGCSQGSCWAWWMALPGKFLLKFEAFEAMKHGVLLNLKLGL</sequence>
<gene>
    <name evidence="1" type="ORF">Fot_22331</name>
</gene>
<dbReference type="AlphaFoldDB" id="A0ABD1UZ32"/>
<keyword evidence="2" id="KW-1185">Reference proteome</keyword>
<accession>A0ABD1UZ32</accession>
<dbReference type="EMBL" id="JBFOLJ010000006">
    <property type="protein sequence ID" value="KAL2529730.1"/>
    <property type="molecule type" value="Genomic_DNA"/>
</dbReference>
<reference evidence="2" key="1">
    <citation type="submission" date="2024-07" db="EMBL/GenBank/DDBJ databases">
        <title>Two chromosome-level genome assemblies of Korean endemic species Abeliophyllum distichum and Forsythia ovata (Oleaceae).</title>
        <authorList>
            <person name="Jang H."/>
        </authorList>
    </citation>
    <scope>NUCLEOTIDE SEQUENCE [LARGE SCALE GENOMIC DNA]</scope>
</reference>